<reference evidence="3" key="1">
    <citation type="journal article" date="2020" name="G3 (Bethesda)">
        <title>High-Quality Assemblies for Three Invasive Social Wasps from the &lt;i&gt;Vespula&lt;/i&gt; Genus.</title>
        <authorList>
            <person name="Harrop T.W.R."/>
            <person name="Guhlin J."/>
            <person name="McLaughlin G.M."/>
            <person name="Permina E."/>
            <person name="Stockwell P."/>
            <person name="Gilligan J."/>
            <person name="Le Lec M.F."/>
            <person name="Gruber M.A.M."/>
            <person name="Quinn O."/>
            <person name="Lovegrove M."/>
            <person name="Duncan E.J."/>
            <person name="Remnant E.J."/>
            <person name="Van Eeckhoven J."/>
            <person name="Graham B."/>
            <person name="Knapp R.A."/>
            <person name="Langford K.W."/>
            <person name="Kronenberg Z."/>
            <person name="Press M.O."/>
            <person name="Eacker S.M."/>
            <person name="Wilson-Rankin E.E."/>
            <person name="Purcell J."/>
            <person name="Lester P.J."/>
            <person name="Dearden P.K."/>
        </authorList>
    </citation>
    <scope>NUCLEOTIDE SEQUENCE</scope>
    <source>
        <strain evidence="3">Linc-1</strain>
    </source>
</reference>
<keyword evidence="2" id="KW-1133">Transmembrane helix</keyword>
<feature type="region of interest" description="Disordered" evidence="1">
    <location>
        <begin position="30"/>
        <end position="74"/>
    </location>
</feature>
<keyword evidence="4" id="KW-1185">Reference proteome</keyword>
<protein>
    <submittedName>
        <fullName evidence="3">Uncharacterized protein</fullName>
    </submittedName>
</protein>
<accession>A0A834K8Z1</accession>
<feature type="compositionally biased region" description="Polar residues" evidence="1">
    <location>
        <begin position="51"/>
        <end position="74"/>
    </location>
</feature>
<gene>
    <name evidence="3" type="ORF">HZH68_007201</name>
</gene>
<keyword evidence="2" id="KW-0812">Transmembrane</keyword>
<evidence type="ECO:0000256" key="1">
    <source>
        <dbReference type="SAM" id="MobiDB-lite"/>
    </source>
</evidence>
<organism evidence="3 4">
    <name type="scientific">Vespula germanica</name>
    <name type="common">German yellow jacket</name>
    <name type="synonym">Paravespula germanica</name>
    <dbReference type="NCBI Taxonomy" id="30212"/>
    <lineage>
        <taxon>Eukaryota</taxon>
        <taxon>Metazoa</taxon>
        <taxon>Ecdysozoa</taxon>
        <taxon>Arthropoda</taxon>
        <taxon>Hexapoda</taxon>
        <taxon>Insecta</taxon>
        <taxon>Pterygota</taxon>
        <taxon>Neoptera</taxon>
        <taxon>Endopterygota</taxon>
        <taxon>Hymenoptera</taxon>
        <taxon>Apocrita</taxon>
        <taxon>Aculeata</taxon>
        <taxon>Vespoidea</taxon>
        <taxon>Vespidae</taxon>
        <taxon>Vespinae</taxon>
        <taxon>Vespula</taxon>
    </lineage>
</organism>
<evidence type="ECO:0000313" key="4">
    <source>
        <dbReference type="Proteomes" id="UP000617340"/>
    </source>
</evidence>
<keyword evidence="2" id="KW-0472">Membrane</keyword>
<name>A0A834K8Z1_VESGE</name>
<dbReference type="EMBL" id="JACSDZ010000006">
    <property type="protein sequence ID" value="KAF7401381.1"/>
    <property type="molecule type" value="Genomic_DNA"/>
</dbReference>
<dbReference type="AlphaFoldDB" id="A0A834K8Z1"/>
<comment type="caution">
    <text evidence="3">The sequence shown here is derived from an EMBL/GenBank/DDBJ whole genome shotgun (WGS) entry which is preliminary data.</text>
</comment>
<evidence type="ECO:0000256" key="2">
    <source>
        <dbReference type="SAM" id="Phobius"/>
    </source>
</evidence>
<feature type="transmembrane region" description="Helical" evidence="2">
    <location>
        <begin position="76"/>
        <end position="97"/>
    </location>
</feature>
<sequence length="102" mass="11083">MARLKELTDYRLWKMLVKDMIDRVENVYGRHKASEQRGGVRKISSALGVDSSPQLASNRSAPMQGIDSSNQRPSPVSVPVIGLAGWLAAGWLTGWLVGSFAG</sequence>
<dbReference type="Proteomes" id="UP000617340">
    <property type="component" value="Unassembled WGS sequence"/>
</dbReference>
<proteinExistence type="predicted"/>
<evidence type="ECO:0000313" key="3">
    <source>
        <dbReference type="EMBL" id="KAF7401381.1"/>
    </source>
</evidence>